<evidence type="ECO:0000256" key="4">
    <source>
        <dbReference type="ARBA" id="ARBA00022692"/>
    </source>
</evidence>
<organism evidence="9 10">
    <name type="scientific">Effrenium voratum</name>
    <dbReference type="NCBI Taxonomy" id="2562239"/>
    <lineage>
        <taxon>Eukaryota</taxon>
        <taxon>Sar</taxon>
        <taxon>Alveolata</taxon>
        <taxon>Dinophyceae</taxon>
        <taxon>Suessiales</taxon>
        <taxon>Symbiodiniaceae</taxon>
        <taxon>Effrenium</taxon>
    </lineage>
</organism>
<comment type="subcellular location">
    <subcellularLocation>
        <location evidence="1">Mitochondrion membrane</location>
        <topology evidence="1">Multi-pass membrane protein</topology>
    </subcellularLocation>
</comment>
<keyword evidence="4" id="KW-0812">Transmembrane</keyword>
<dbReference type="GO" id="GO:0005743">
    <property type="term" value="C:mitochondrial inner membrane"/>
    <property type="evidence" value="ECO:0007669"/>
    <property type="project" value="TreeGrafter"/>
</dbReference>
<gene>
    <name evidence="9" type="ORF">EVOR1521_LOCUS23554</name>
</gene>
<dbReference type="GO" id="GO:0015075">
    <property type="term" value="F:monoatomic ion transmembrane transporter activity"/>
    <property type="evidence" value="ECO:0007669"/>
    <property type="project" value="InterPro"/>
</dbReference>
<evidence type="ECO:0000313" key="10">
    <source>
        <dbReference type="Proteomes" id="UP001178507"/>
    </source>
</evidence>
<accession>A0AA36J5U3</accession>
<comment type="similarity">
    <text evidence="2">Belongs to the sideroflexin family.</text>
</comment>
<evidence type="ECO:0000313" key="9">
    <source>
        <dbReference type="EMBL" id="CAJ1400142.1"/>
    </source>
</evidence>
<keyword evidence="8" id="KW-0472">Membrane</keyword>
<evidence type="ECO:0000256" key="6">
    <source>
        <dbReference type="ARBA" id="ARBA00022989"/>
    </source>
</evidence>
<keyword evidence="7" id="KW-0496">Mitochondrion</keyword>
<dbReference type="PANTHER" id="PTHR11153:SF6">
    <property type="entry name" value="SIDEROFLEXIN-5"/>
    <property type="match status" value="1"/>
</dbReference>
<evidence type="ECO:0000256" key="8">
    <source>
        <dbReference type="ARBA" id="ARBA00023136"/>
    </source>
</evidence>
<proteinExistence type="inferred from homology"/>
<evidence type="ECO:0000256" key="1">
    <source>
        <dbReference type="ARBA" id="ARBA00004225"/>
    </source>
</evidence>
<dbReference type="Proteomes" id="UP001178507">
    <property type="component" value="Unassembled WGS sequence"/>
</dbReference>
<dbReference type="Pfam" id="PF03820">
    <property type="entry name" value="SFXNs"/>
    <property type="match status" value="1"/>
</dbReference>
<dbReference type="PANTHER" id="PTHR11153">
    <property type="entry name" value="SIDEROFLEXIN"/>
    <property type="match status" value="1"/>
</dbReference>
<evidence type="ECO:0000256" key="2">
    <source>
        <dbReference type="ARBA" id="ARBA00005974"/>
    </source>
</evidence>
<evidence type="ECO:0000256" key="3">
    <source>
        <dbReference type="ARBA" id="ARBA00022448"/>
    </source>
</evidence>
<dbReference type="GO" id="GO:0006865">
    <property type="term" value="P:amino acid transport"/>
    <property type="evidence" value="ECO:0007669"/>
    <property type="project" value="UniProtKB-KW"/>
</dbReference>
<evidence type="ECO:0000256" key="5">
    <source>
        <dbReference type="ARBA" id="ARBA00022970"/>
    </source>
</evidence>
<reference evidence="9" key="1">
    <citation type="submission" date="2023-08" db="EMBL/GenBank/DDBJ databases">
        <authorList>
            <person name="Chen Y."/>
            <person name="Shah S."/>
            <person name="Dougan E. K."/>
            <person name="Thang M."/>
            <person name="Chan C."/>
        </authorList>
    </citation>
    <scope>NUCLEOTIDE SEQUENCE</scope>
</reference>
<dbReference type="EMBL" id="CAUJNA010003361">
    <property type="protein sequence ID" value="CAJ1400142.1"/>
    <property type="molecule type" value="Genomic_DNA"/>
</dbReference>
<name>A0AA36J5U3_9DINO</name>
<comment type="caution">
    <text evidence="9">The sequence shown here is derived from an EMBL/GenBank/DDBJ whole genome shotgun (WGS) entry which is preliminary data.</text>
</comment>
<dbReference type="GO" id="GO:1990542">
    <property type="term" value="P:mitochondrial transmembrane transport"/>
    <property type="evidence" value="ECO:0007669"/>
    <property type="project" value="TreeGrafter"/>
</dbReference>
<evidence type="ECO:0000256" key="7">
    <source>
        <dbReference type="ARBA" id="ARBA00023128"/>
    </source>
</evidence>
<evidence type="ECO:0008006" key="11">
    <source>
        <dbReference type="Google" id="ProtNLM"/>
    </source>
</evidence>
<sequence>MGMYDYIDPRTLLLTSDDLKKSKDMLEQFKSSGKKPEGVTDAEMWAHRKNIEVSIHPVTGDELLKVGRMSAFVPMNVPLCAFMLMANTTPKVLAAQWLNQTYNMVNNYVNRSGATVEWSALLQSYALAVTASCSIALTGRKLMAAVPALSVMGPFVPYLAVISAGTANVSFTRMEEWNGKGVAIVDEEGNELGMSKAAGQMGVLQTVLSRSCFLSPSHQW</sequence>
<dbReference type="InterPro" id="IPR004686">
    <property type="entry name" value="Mtc"/>
</dbReference>
<keyword evidence="5" id="KW-0029">Amino-acid transport</keyword>
<keyword evidence="10" id="KW-1185">Reference proteome</keyword>
<dbReference type="AlphaFoldDB" id="A0AA36J5U3"/>
<keyword evidence="3" id="KW-0813">Transport</keyword>
<protein>
    <recommendedName>
        <fullName evidence="11">Sideroflexin</fullName>
    </recommendedName>
</protein>
<keyword evidence="6" id="KW-1133">Transmembrane helix</keyword>